<feature type="region of interest" description="Disordered" evidence="1">
    <location>
        <begin position="356"/>
        <end position="403"/>
    </location>
</feature>
<dbReference type="EMBL" id="NWSH01000226">
    <property type="protein sequence ID" value="PCG78224.1"/>
    <property type="molecule type" value="Genomic_DNA"/>
</dbReference>
<evidence type="ECO:0000259" key="2">
    <source>
        <dbReference type="PROSITE" id="PS50020"/>
    </source>
</evidence>
<feature type="compositionally biased region" description="Pro residues" evidence="1">
    <location>
        <begin position="605"/>
        <end position="623"/>
    </location>
</feature>
<sequence>MSKSNPLAGLLANYGDSDEDSDDGMRAPPLPPEPNIRKSFVPPLPGQSYANQSAAASAAVHPAPIAHCPWSACYDESSGFTYYWNQITNAVTWEAPPEYLLALKLAQQQLHVAGSAEVSAEEWQLYQQALAEKQNSQNNKVVNKSSSKVSKKTDRNSIGNKDKSNKYSKKRTHSDDEDEKIELITSYHNSDSESNDEAETPTKPQAPPLPKPQAKLVVPNKKPKVKPVEYGPALPPKQNYTVPIGPELPPELINNGTKSPENSIKEDKKQDKTNDEDIQDESALFLRLKNKAKLLEKLGGELPKDLQKIIEEDPRSGSNTPKREENISKSNANIDELLEEIEKRELPKVVKTKKVDGTISGKSSPKGDVTPPIEAKPLFPSIQNIDDTPVTPPSIPPNPPLPIEVENEEKKVDATEKKGVNLYLVDSEERRDVGKKKLRISNSVLPDRKRGEEPAYTTKYSQFIEGFSNERTGLGFSKDEDENESPKNAINYGNGLMFTKGETLNEDKKDEDLDDLTDLLEAKLKYLNQLQPCVVTPVQEMLIQMQTLVGAFRFGALSAGSEGRYCYRREADGLVQWEYPATTHTDMEICTTPPHPGIDAKDEVPPPLPPTPPPALAPPPPTIPSTWSRAVTPPPPSLSGTVIPAGPSLAPSVLATHSAGTPGWPRARTPPPPAWADPPPPGCDDLPPLPANSEQKQEIGDELASFYSDIAELEKQTSGPHTASNSPEPVDSKDKHRDKGDKDKDAKVNKKKSKVKISASMGLKHKSVSNLVAKWQQVADEINSD</sequence>
<dbReference type="CDD" id="cd00201">
    <property type="entry name" value="WW"/>
    <property type="match status" value="1"/>
</dbReference>
<protein>
    <recommendedName>
        <fullName evidence="2">WW domain-containing protein</fullName>
    </recommendedName>
</protein>
<feature type="compositionally biased region" description="Pro residues" evidence="1">
    <location>
        <begin position="390"/>
        <end position="402"/>
    </location>
</feature>
<feature type="domain" description="WW" evidence="2">
    <location>
        <begin position="69"/>
        <end position="98"/>
    </location>
</feature>
<dbReference type="Gene3D" id="2.20.70.10">
    <property type="match status" value="1"/>
</dbReference>
<dbReference type="InterPro" id="IPR001202">
    <property type="entry name" value="WW_dom"/>
</dbReference>
<feature type="compositionally biased region" description="Basic and acidic residues" evidence="1">
    <location>
        <begin position="263"/>
        <end position="275"/>
    </location>
</feature>
<dbReference type="GO" id="GO:0030041">
    <property type="term" value="P:actin filament polymerization"/>
    <property type="evidence" value="ECO:0007669"/>
    <property type="project" value="TreeGrafter"/>
</dbReference>
<evidence type="ECO:0000313" key="3">
    <source>
        <dbReference type="EMBL" id="PCG78224.1"/>
    </source>
</evidence>
<feature type="compositionally biased region" description="Basic and acidic residues" evidence="1">
    <location>
        <begin position="730"/>
        <end position="748"/>
    </location>
</feature>
<organism evidence="3">
    <name type="scientific">Heliothis virescens</name>
    <name type="common">Tobacco budworm moth</name>
    <dbReference type="NCBI Taxonomy" id="7102"/>
    <lineage>
        <taxon>Eukaryota</taxon>
        <taxon>Metazoa</taxon>
        <taxon>Ecdysozoa</taxon>
        <taxon>Arthropoda</taxon>
        <taxon>Hexapoda</taxon>
        <taxon>Insecta</taxon>
        <taxon>Pterygota</taxon>
        <taxon>Neoptera</taxon>
        <taxon>Endopterygota</taxon>
        <taxon>Lepidoptera</taxon>
        <taxon>Glossata</taxon>
        <taxon>Ditrysia</taxon>
        <taxon>Noctuoidea</taxon>
        <taxon>Noctuidae</taxon>
        <taxon>Heliothinae</taxon>
        <taxon>Heliothis</taxon>
    </lineage>
</organism>
<dbReference type="Pfam" id="PF00397">
    <property type="entry name" value="WW"/>
    <property type="match status" value="1"/>
</dbReference>
<comment type="caution">
    <text evidence="3">The sequence shown here is derived from an EMBL/GenBank/DDBJ whole genome shotgun (WGS) entry which is preliminary data.</text>
</comment>
<feature type="region of interest" description="Disordered" evidence="1">
    <location>
        <begin position="1"/>
        <end position="45"/>
    </location>
</feature>
<feature type="compositionally biased region" description="Basic and acidic residues" evidence="1">
    <location>
        <begin position="298"/>
        <end position="327"/>
    </location>
</feature>
<feature type="region of interest" description="Disordered" evidence="1">
    <location>
        <begin position="298"/>
        <end position="333"/>
    </location>
</feature>
<feature type="compositionally biased region" description="Low complexity" evidence="1">
    <location>
        <begin position="133"/>
        <end position="148"/>
    </location>
</feature>
<dbReference type="SMART" id="SM00456">
    <property type="entry name" value="WW"/>
    <property type="match status" value="1"/>
</dbReference>
<dbReference type="STRING" id="7102.A0A2A4K2U6"/>
<feature type="region of interest" description="Disordered" evidence="1">
    <location>
        <begin position="133"/>
        <end position="277"/>
    </location>
</feature>
<gene>
    <name evidence="3" type="ORF">B5V51_4845</name>
</gene>
<accession>A0A2A4K2U6</accession>
<feature type="compositionally biased region" description="Pro residues" evidence="1">
    <location>
        <begin position="668"/>
        <end position="690"/>
    </location>
</feature>
<dbReference type="PANTHER" id="PTHR45691">
    <property type="entry name" value="PROTEIN DIAPHANOUS"/>
    <property type="match status" value="1"/>
</dbReference>
<dbReference type="AlphaFoldDB" id="A0A2A4K2U6"/>
<dbReference type="InterPro" id="IPR036020">
    <property type="entry name" value="WW_dom_sf"/>
</dbReference>
<dbReference type="GO" id="GO:0005884">
    <property type="term" value="C:actin filament"/>
    <property type="evidence" value="ECO:0007669"/>
    <property type="project" value="TreeGrafter"/>
</dbReference>
<evidence type="ECO:0000256" key="1">
    <source>
        <dbReference type="SAM" id="MobiDB-lite"/>
    </source>
</evidence>
<dbReference type="PANTHER" id="PTHR45691:SF6">
    <property type="entry name" value="PROTEIN DIAPHANOUS"/>
    <property type="match status" value="1"/>
</dbReference>
<dbReference type="SUPFAM" id="SSF51045">
    <property type="entry name" value="WW domain"/>
    <property type="match status" value="1"/>
</dbReference>
<feature type="region of interest" description="Disordered" evidence="1">
    <location>
        <begin position="594"/>
        <end position="768"/>
    </location>
</feature>
<dbReference type="PROSITE" id="PS50020">
    <property type="entry name" value="WW_DOMAIN_2"/>
    <property type="match status" value="1"/>
</dbReference>
<dbReference type="InterPro" id="IPR051412">
    <property type="entry name" value="Formin_Homology_Diaphanous_sf"/>
</dbReference>
<feature type="compositionally biased region" description="Basic and acidic residues" evidence="1">
    <location>
        <begin position="151"/>
        <end position="165"/>
    </location>
</feature>
<feature type="compositionally biased region" description="Polar residues" evidence="1">
    <location>
        <begin position="716"/>
        <end position="727"/>
    </location>
</feature>
<proteinExistence type="predicted"/>
<reference evidence="3" key="1">
    <citation type="submission" date="2017-09" db="EMBL/GenBank/DDBJ databases">
        <title>Contemporary evolution of a Lepidopteran species, Heliothis virescens, in response to modern agricultural practices.</title>
        <authorList>
            <person name="Fritz M.L."/>
            <person name="Deyonke A.M."/>
            <person name="Papanicolaou A."/>
            <person name="Micinski S."/>
            <person name="Westbrook J."/>
            <person name="Gould F."/>
        </authorList>
    </citation>
    <scope>NUCLEOTIDE SEQUENCE [LARGE SCALE GENOMIC DNA]</scope>
    <source>
        <strain evidence="3">HvINT-</strain>
        <tissue evidence="3">Whole body</tissue>
    </source>
</reference>
<name>A0A2A4K2U6_HELVI</name>